<evidence type="ECO:0000313" key="6">
    <source>
        <dbReference type="EMBL" id="RVQ69371.1"/>
    </source>
</evidence>
<name>A0A437H164_9SPHN</name>
<keyword evidence="7" id="KW-1185">Reference proteome</keyword>
<gene>
    <name evidence="6" type="ORF">EKN06_04090</name>
</gene>
<proteinExistence type="inferred from homology"/>
<evidence type="ECO:0000256" key="3">
    <source>
        <dbReference type="ARBA" id="ARBA00018111"/>
    </source>
</evidence>
<sequence length="197" mass="21687">MTERTGGYPRKARTARVRKPLNSASLEEMALAYVARFATTARGLQRYCQRKLRERGWEGQEDGAPLPDIDAIVARFVGMAYVDDGEYARTRTGSLLRRGYGIRRVAQALDAAGVDAEDRVAVREGALREAALRLAERRRFGPFGADGAPPADRSVRDKQVAAMLRAGHALDTARRLIEAANAEEAREWVAAASEEDD</sequence>
<evidence type="ECO:0000256" key="1">
    <source>
        <dbReference type="ARBA" id="ARBA00004496"/>
    </source>
</evidence>
<dbReference type="GO" id="GO:0005737">
    <property type="term" value="C:cytoplasm"/>
    <property type="evidence" value="ECO:0007669"/>
    <property type="project" value="UniProtKB-SubCell"/>
</dbReference>
<organism evidence="6 7">
    <name type="scientific">Croceicoccus ponticola</name>
    <dbReference type="NCBI Taxonomy" id="2217664"/>
    <lineage>
        <taxon>Bacteria</taxon>
        <taxon>Pseudomonadati</taxon>
        <taxon>Pseudomonadota</taxon>
        <taxon>Alphaproteobacteria</taxon>
        <taxon>Sphingomonadales</taxon>
        <taxon>Erythrobacteraceae</taxon>
        <taxon>Croceicoccus</taxon>
    </lineage>
</organism>
<comment type="similarity">
    <text evidence="2">Belongs to the RecX family.</text>
</comment>
<protein>
    <recommendedName>
        <fullName evidence="3">Regulatory protein RecX</fullName>
    </recommendedName>
</protein>
<comment type="subcellular location">
    <subcellularLocation>
        <location evidence="1">Cytoplasm</location>
    </subcellularLocation>
</comment>
<dbReference type="EMBL" id="RXOL01000001">
    <property type="protein sequence ID" value="RVQ69371.1"/>
    <property type="molecule type" value="Genomic_DNA"/>
</dbReference>
<reference evidence="6 7" key="1">
    <citation type="submission" date="2018-12" db="EMBL/GenBank/DDBJ databases">
        <title>Croceicoccus ponticola sp. nov., a lipolytic bacterium isolated from seawater.</title>
        <authorList>
            <person name="Yoon J.-H."/>
        </authorList>
    </citation>
    <scope>NUCLEOTIDE SEQUENCE [LARGE SCALE GENOMIC DNA]</scope>
    <source>
        <strain evidence="6 7">GM-16</strain>
    </source>
</reference>
<evidence type="ECO:0000256" key="2">
    <source>
        <dbReference type="ARBA" id="ARBA00009695"/>
    </source>
</evidence>
<dbReference type="OrthoDB" id="7432442at2"/>
<keyword evidence="4" id="KW-0963">Cytoplasm</keyword>
<evidence type="ECO:0000256" key="4">
    <source>
        <dbReference type="ARBA" id="ARBA00022490"/>
    </source>
</evidence>
<dbReference type="InterPro" id="IPR053924">
    <property type="entry name" value="RecX_HTH_2nd"/>
</dbReference>
<feature type="domain" description="RecX second three-helical" evidence="5">
    <location>
        <begin position="83"/>
        <end position="118"/>
    </location>
</feature>
<evidence type="ECO:0000313" key="7">
    <source>
        <dbReference type="Proteomes" id="UP000283003"/>
    </source>
</evidence>
<dbReference type="Proteomes" id="UP000283003">
    <property type="component" value="Unassembled WGS sequence"/>
</dbReference>
<evidence type="ECO:0000259" key="5">
    <source>
        <dbReference type="Pfam" id="PF02631"/>
    </source>
</evidence>
<comment type="caution">
    <text evidence="6">The sequence shown here is derived from an EMBL/GenBank/DDBJ whole genome shotgun (WGS) entry which is preliminary data.</text>
</comment>
<dbReference type="AlphaFoldDB" id="A0A437H164"/>
<accession>A0A437H164</accession>
<dbReference type="Pfam" id="PF02631">
    <property type="entry name" value="RecX_HTH2"/>
    <property type="match status" value="1"/>
</dbReference>